<keyword evidence="3" id="KW-0378">Hydrolase</keyword>
<evidence type="ECO:0000313" key="7">
    <source>
        <dbReference type="EMBL" id="SEE19434.1"/>
    </source>
</evidence>
<proteinExistence type="predicted"/>
<evidence type="ECO:0000256" key="5">
    <source>
        <dbReference type="SAM" id="SignalP"/>
    </source>
</evidence>
<dbReference type="SMART" id="SM00047">
    <property type="entry name" value="LYZ2"/>
    <property type="match status" value="1"/>
</dbReference>
<feature type="chain" id="PRO_5011490973" description="Peptidoglycan hydrolase" evidence="5">
    <location>
        <begin position="19"/>
        <end position="281"/>
    </location>
</feature>
<dbReference type="GO" id="GO:0004040">
    <property type="term" value="F:amidase activity"/>
    <property type="evidence" value="ECO:0007669"/>
    <property type="project" value="InterPro"/>
</dbReference>
<evidence type="ECO:0000256" key="1">
    <source>
        <dbReference type="ARBA" id="ARBA00022529"/>
    </source>
</evidence>
<dbReference type="Gene3D" id="3.10.350.10">
    <property type="entry name" value="LysM domain"/>
    <property type="match status" value="1"/>
</dbReference>
<protein>
    <recommendedName>
        <fullName evidence="4">Peptidoglycan hydrolase</fullName>
    </recommendedName>
</protein>
<dbReference type="InterPro" id="IPR036779">
    <property type="entry name" value="LysM_dom_sf"/>
</dbReference>
<dbReference type="RefSeq" id="WP_093110512.1">
    <property type="nucleotide sequence ID" value="NZ_FNGG01000001.1"/>
</dbReference>
<sequence>MKVTVKILLLLLVFTAFSCGSKKNVAGSKQKKEQRIDEGTRMAVEEITGLSDGEREILEAPKPKKYVDKISAYINTYAPIAQEEMRLYKIPASITLAQGILESGAGEGELTRKANNHFGIKCHGWKGGGVYHDDDRPQECFRKYNHPKYSYRDHSLFLTERKRYAALFELKPDDYRGWAKGLKAAGYATDRKYPDKLINLIERYELYKYDGQVLGKKAVAYKETKNEKAQQAPSAQQYVVKQGDTLYSIAKRYRLTVEQLKQYNNLRDNNIGIGQTLYVTP</sequence>
<dbReference type="PANTHER" id="PTHR33308:SF9">
    <property type="entry name" value="PEPTIDOGLYCAN HYDROLASE FLGJ"/>
    <property type="match status" value="1"/>
</dbReference>
<dbReference type="EMBL" id="FNUG01000001">
    <property type="protein sequence ID" value="SEE19434.1"/>
    <property type="molecule type" value="Genomic_DNA"/>
</dbReference>
<feature type="signal peptide" evidence="5">
    <location>
        <begin position="1"/>
        <end position="18"/>
    </location>
</feature>
<dbReference type="GO" id="GO:0031640">
    <property type="term" value="P:killing of cells of another organism"/>
    <property type="evidence" value="ECO:0007669"/>
    <property type="project" value="UniProtKB-KW"/>
</dbReference>
<keyword evidence="2" id="KW-0081">Bacteriolytic enzyme</keyword>
<name>A0A1H5GVA5_9FLAO</name>
<evidence type="ECO:0000256" key="2">
    <source>
        <dbReference type="ARBA" id="ARBA00022638"/>
    </source>
</evidence>
<evidence type="ECO:0000256" key="3">
    <source>
        <dbReference type="ARBA" id="ARBA00022801"/>
    </source>
</evidence>
<dbReference type="PROSITE" id="PS51782">
    <property type="entry name" value="LYSM"/>
    <property type="match status" value="1"/>
</dbReference>
<dbReference type="GO" id="GO:0042742">
    <property type="term" value="P:defense response to bacterium"/>
    <property type="evidence" value="ECO:0007669"/>
    <property type="project" value="UniProtKB-KW"/>
</dbReference>
<feature type="domain" description="LysM" evidence="6">
    <location>
        <begin position="236"/>
        <end position="279"/>
    </location>
</feature>
<dbReference type="CDD" id="cd00118">
    <property type="entry name" value="LysM"/>
    <property type="match status" value="1"/>
</dbReference>
<dbReference type="OrthoDB" id="977752at2"/>
<dbReference type="SMART" id="SM00257">
    <property type="entry name" value="LysM"/>
    <property type="match status" value="1"/>
</dbReference>
<keyword evidence="1" id="KW-0929">Antimicrobial</keyword>
<dbReference type="InterPro" id="IPR051056">
    <property type="entry name" value="Glycosyl_Hydrolase_73"/>
</dbReference>
<dbReference type="Pfam" id="PF01832">
    <property type="entry name" value="Glucosaminidase"/>
    <property type="match status" value="1"/>
</dbReference>
<dbReference type="InterPro" id="IPR018392">
    <property type="entry name" value="LysM"/>
</dbReference>
<evidence type="ECO:0000313" key="8">
    <source>
        <dbReference type="Proteomes" id="UP000199448"/>
    </source>
</evidence>
<dbReference type="Proteomes" id="UP000199448">
    <property type="component" value="Unassembled WGS sequence"/>
</dbReference>
<evidence type="ECO:0000259" key="6">
    <source>
        <dbReference type="PROSITE" id="PS51782"/>
    </source>
</evidence>
<reference evidence="7 8" key="1">
    <citation type="submission" date="2016-10" db="EMBL/GenBank/DDBJ databases">
        <authorList>
            <person name="de Groot N.N."/>
        </authorList>
    </citation>
    <scope>NUCLEOTIDE SEQUENCE [LARGE SCALE GENOMIC DNA]</scope>
    <source>
        <strain evidence="7 8">DSM 23553</strain>
    </source>
</reference>
<keyword evidence="8" id="KW-1185">Reference proteome</keyword>
<dbReference type="Pfam" id="PF01476">
    <property type="entry name" value="LysM"/>
    <property type="match status" value="1"/>
</dbReference>
<dbReference type="Gene3D" id="1.10.530.10">
    <property type="match status" value="1"/>
</dbReference>
<accession>A0A1H5GVA5</accession>
<dbReference type="SUPFAM" id="SSF54106">
    <property type="entry name" value="LysM domain"/>
    <property type="match status" value="1"/>
</dbReference>
<evidence type="ECO:0000256" key="4">
    <source>
        <dbReference type="ARBA" id="ARBA00032108"/>
    </source>
</evidence>
<dbReference type="PANTHER" id="PTHR33308">
    <property type="entry name" value="PEPTIDOGLYCAN HYDROLASE FLGJ"/>
    <property type="match status" value="1"/>
</dbReference>
<dbReference type="PROSITE" id="PS51257">
    <property type="entry name" value="PROKAR_LIPOPROTEIN"/>
    <property type="match status" value="1"/>
</dbReference>
<dbReference type="AlphaFoldDB" id="A0A1H5GVA5"/>
<dbReference type="InterPro" id="IPR002901">
    <property type="entry name" value="MGlyc_endo_b_GlcNAc-like_dom"/>
</dbReference>
<keyword evidence="5" id="KW-0732">Signal</keyword>
<dbReference type="STRING" id="390640.SAMN04488034_1017"/>
<gene>
    <name evidence="7" type="ORF">SAMN04488034_1017</name>
</gene>
<organism evidence="7 8">
    <name type="scientific">Salinimicrobium catena</name>
    <dbReference type="NCBI Taxonomy" id="390640"/>
    <lineage>
        <taxon>Bacteria</taxon>
        <taxon>Pseudomonadati</taxon>
        <taxon>Bacteroidota</taxon>
        <taxon>Flavobacteriia</taxon>
        <taxon>Flavobacteriales</taxon>
        <taxon>Flavobacteriaceae</taxon>
        <taxon>Salinimicrobium</taxon>
    </lineage>
</organism>